<evidence type="ECO:0000313" key="3">
    <source>
        <dbReference type="EMBL" id="TPX63526.1"/>
    </source>
</evidence>
<organism evidence="3 4">
    <name type="scientific">Chytriomyces confervae</name>
    <dbReference type="NCBI Taxonomy" id="246404"/>
    <lineage>
        <taxon>Eukaryota</taxon>
        <taxon>Fungi</taxon>
        <taxon>Fungi incertae sedis</taxon>
        <taxon>Chytridiomycota</taxon>
        <taxon>Chytridiomycota incertae sedis</taxon>
        <taxon>Chytridiomycetes</taxon>
        <taxon>Chytridiales</taxon>
        <taxon>Chytriomycetaceae</taxon>
        <taxon>Chytriomyces</taxon>
    </lineage>
</organism>
<evidence type="ECO:0000256" key="1">
    <source>
        <dbReference type="SAM" id="MobiDB-lite"/>
    </source>
</evidence>
<dbReference type="AlphaFoldDB" id="A0A507EJN7"/>
<dbReference type="Pfam" id="PF09350">
    <property type="entry name" value="DJC28_CD"/>
    <property type="match status" value="1"/>
</dbReference>
<keyword evidence="4" id="KW-1185">Reference proteome</keyword>
<dbReference type="Proteomes" id="UP000320333">
    <property type="component" value="Unassembled WGS sequence"/>
</dbReference>
<feature type="region of interest" description="Disordered" evidence="1">
    <location>
        <begin position="336"/>
        <end position="356"/>
    </location>
</feature>
<gene>
    <name evidence="3" type="ORF">CcCBS67573_g08649</name>
</gene>
<evidence type="ECO:0000313" key="4">
    <source>
        <dbReference type="Proteomes" id="UP000320333"/>
    </source>
</evidence>
<name>A0A507EJN7_9FUNG</name>
<feature type="region of interest" description="Disordered" evidence="1">
    <location>
        <begin position="38"/>
        <end position="60"/>
    </location>
</feature>
<dbReference type="PANTHER" id="PTHR39394:SF1">
    <property type="entry name" value="DNAJ HOMOLOGUE SUBFAMILY C MEMBER 28 CONSERVED DOMAIN-CONTAINING PROTEIN"/>
    <property type="match status" value="1"/>
</dbReference>
<comment type="caution">
    <text evidence="3">The sequence shown here is derived from an EMBL/GenBank/DDBJ whole genome shotgun (WGS) entry which is preliminary data.</text>
</comment>
<feature type="region of interest" description="Disordered" evidence="1">
    <location>
        <begin position="304"/>
        <end position="323"/>
    </location>
</feature>
<proteinExistence type="predicted"/>
<evidence type="ECO:0000259" key="2">
    <source>
        <dbReference type="Pfam" id="PF09350"/>
    </source>
</evidence>
<feature type="domain" description="DnaJ homologue subfamily C member 28 conserved" evidence="2">
    <location>
        <begin position="218"/>
        <end position="289"/>
    </location>
</feature>
<dbReference type="PANTHER" id="PTHR39394">
    <property type="entry name" value="YALI0E31793P"/>
    <property type="match status" value="1"/>
</dbReference>
<dbReference type="EMBL" id="QEAP01000601">
    <property type="protein sequence ID" value="TPX63526.1"/>
    <property type="molecule type" value="Genomic_DNA"/>
</dbReference>
<reference evidence="3 4" key="1">
    <citation type="journal article" date="2019" name="Sci. Rep.">
        <title>Comparative genomics of chytrid fungi reveal insights into the obligate biotrophic and pathogenic lifestyle of Synchytrium endobioticum.</title>
        <authorList>
            <person name="van de Vossenberg B.T.L.H."/>
            <person name="Warris S."/>
            <person name="Nguyen H.D.T."/>
            <person name="van Gent-Pelzer M.P.E."/>
            <person name="Joly D.L."/>
            <person name="van de Geest H.C."/>
            <person name="Bonants P.J.M."/>
            <person name="Smith D.S."/>
            <person name="Levesque C.A."/>
            <person name="van der Lee T.A.J."/>
        </authorList>
    </citation>
    <scope>NUCLEOTIDE SEQUENCE [LARGE SCALE GENOMIC DNA]</scope>
    <source>
        <strain evidence="3 4">CBS 675.73</strain>
    </source>
</reference>
<accession>A0A507EJN7</accession>
<protein>
    <recommendedName>
        <fullName evidence="2">DnaJ homologue subfamily C member 28 conserved domain-containing protein</fullName>
    </recommendedName>
</protein>
<sequence>MTRNTFQNETSHMFLSTIPSASYRSLFMHSHRLLSRLPVTPSANSSDRQHKQEPSSSSFVGSDVVVDSAIVNETSSTLISSPELDAEIDARFHNPNVSQILKKSAVAAFVENEPTLSDDAAAKDAIQKRFLLQSVQSSRPGADLNPKGPSRPAIASRQFLESGEYSSARSQKEGLNRASTLIRAQHAKSDAAAYKTPTQQLYEDYLTIRPTLDSFETLVDAQIARARRKGQFDDLSGRGKPIQFDTDERLNVHLSDTELIMNRMIKSQNVLPGWIEAGQEVDRETAKLRKELEDLARECFRPNVNDSNSYHHPTPVESSQQSTSLGLWIRNLLGAREQQRPSPTNANSSVSAESRWKASGHEWASKRIDEINAKIRDYNLQSPGVKKVLLSVEKELQKARSTSNLQ</sequence>
<dbReference type="OrthoDB" id="547796at2759"/>
<dbReference type="InterPro" id="IPR018961">
    <property type="entry name" value="DnaJ_homolog_subfam-C_membr-28"/>
</dbReference>
<feature type="compositionally biased region" description="Polar residues" evidence="1">
    <location>
        <begin position="340"/>
        <end position="352"/>
    </location>
</feature>